<keyword evidence="2" id="KW-0081">Bacteriolytic enzyme</keyword>
<dbReference type="GO" id="GO:0009253">
    <property type="term" value="P:peptidoglycan catabolic process"/>
    <property type="evidence" value="ECO:0007669"/>
    <property type="project" value="InterPro"/>
</dbReference>
<dbReference type="GO" id="GO:0003796">
    <property type="term" value="F:lysozyme activity"/>
    <property type="evidence" value="ECO:0007669"/>
    <property type="project" value="InterPro"/>
</dbReference>
<dbReference type="InterPro" id="IPR002196">
    <property type="entry name" value="Glyco_hydro_24"/>
</dbReference>
<dbReference type="Gene3D" id="1.10.530.40">
    <property type="match status" value="1"/>
</dbReference>
<gene>
    <name evidence="5" type="ORF">P875_00117027</name>
</gene>
<sequence length="173" mass="18406">MKFSIAAIALFTLSAVALPATVVRRGASAATVNLISEVEDFRADFYDMMGHKTIGYGHDCVAKKDCDSINAPISNAQGDEILHKDLVGFEQCVCALPNANALNANQYGALVSYAFNTGCGGLQQAWTAAMTSKNFDSICADFPHTNTLNGVLDNRRKKEAALCSTPTTQMSGC</sequence>
<evidence type="ECO:0000256" key="4">
    <source>
        <dbReference type="SAM" id="SignalP"/>
    </source>
</evidence>
<evidence type="ECO:0000313" key="5">
    <source>
        <dbReference type="EMBL" id="KJK67583.1"/>
    </source>
</evidence>
<keyword evidence="3" id="KW-1035">Host cytoplasm</keyword>
<dbReference type="PANTHER" id="PTHR38107:SF3">
    <property type="entry name" value="LYSOZYME RRRD-RELATED"/>
    <property type="match status" value="1"/>
</dbReference>
<dbReference type="InterPro" id="IPR051018">
    <property type="entry name" value="Bacteriophage_GH24"/>
</dbReference>
<dbReference type="OrthoDB" id="5358886at2759"/>
<evidence type="ECO:0000313" key="6">
    <source>
        <dbReference type="Proteomes" id="UP000033540"/>
    </source>
</evidence>
<dbReference type="GO" id="GO:0031640">
    <property type="term" value="P:killing of cells of another organism"/>
    <property type="evidence" value="ECO:0007669"/>
    <property type="project" value="UniProtKB-KW"/>
</dbReference>
<dbReference type="SUPFAM" id="SSF53955">
    <property type="entry name" value="Lysozyme-like"/>
    <property type="match status" value="1"/>
</dbReference>
<keyword evidence="4" id="KW-0732">Signal</keyword>
<dbReference type="InterPro" id="IPR023347">
    <property type="entry name" value="Lysozyme_dom_sf"/>
</dbReference>
<proteinExistence type="predicted"/>
<dbReference type="PANTHER" id="PTHR38107">
    <property type="match status" value="1"/>
</dbReference>
<comment type="caution">
    <text evidence="5">The sequence shown here is derived from an EMBL/GenBank/DDBJ whole genome shotgun (WGS) entry which is preliminary data.</text>
</comment>
<organism evidence="5 6">
    <name type="scientific">Aspergillus parasiticus (strain ATCC 56775 / NRRL 5862 / SRRC 143 / SU-1)</name>
    <dbReference type="NCBI Taxonomy" id="1403190"/>
    <lineage>
        <taxon>Eukaryota</taxon>
        <taxon>Fungi</taxon>
        <taxon>Dikarya</taxon>
        <taxon>Ascomycota</taxon>
        <taxon>Pezizomycotina</taxon>
        <taxon>Eurotiomycetes</taxon>
        <taxon>Eurotiomycetidae</taxon>
        <taxon>Eurotiales</taxon>
        <taxon>Aspergillaceae</taxon>
        <taxon>Aspergillus</taxon>
        <taxon>Aspergillus subgen. Circumdati</taxon>
    </lineage>
</organism>
<dbReference type="Pfam" id="PF00959">
    <property type="entry name" value="Phage_lysozyme"/>
    <property type="match status" value="1"/>
</dbReference>
<accession>A0A0F0INY0</accession>
<protein>
    <submittedName>
        <fullName evidence="5">Phage lysozyme</fullName>
    </submittedName>
</protein>
<dbReference type="InterPro" id="IPR033907">
    <property type="entry name" value="Endolysin_autolysin"/>
</dbReference>
<evidence type="ECO:0000256" key="2">
    <source>
        <dbReference type="ARBA" id="ARBA00022638"/>
    </source>
</evidence>
<dbReference type="GO" id="GO:0042742">
    <property type="term" value="P:defense response to bacterium"/>
    <property type="evidence" value="ECO:0007669"/>
    <property type="project" value="UniProtKB-KW"/>
</dbReference>
<dbReference type="CDD" id="cd00737">
    <property type="entry name" value="lyz_endolysin_autolysin"/>
    <property type="match status" value="1"/>
</dbReference>
<dbReference type="GO" id="GO:0016998">
    <property type="term" value="P:cell wall macromolecule catabolic process"/>
    <property type="evidence" value="ECO:0007669"/>
    <property type="project" value="InterPro"/>
</dbReference>
<feature type="signal peptide" evidence="4">
    <location>
        <begin position="1"/>
        <end position="19"/>
    </location>
</feature>
<evidence type="ECO:0000256" key="1">
    <source>
        <dbReference type="ARBA" id="ARBA00022529"/>
    </source>
</evidence>
<reference evidence="5 6" key="1">
    <citation type="submission" date="2015-02" db="EMBL/GenBank/DDBJ databases">
        <title>Draft genome sequence of Aspergillus parasiticus SU-1.</title>
        <authorList>
            <person name="Yu J."/>
            <person name="Fedorova N."/>
            <person name="Yin Y."/>
            <person name="Losada L."/>
            <person name="Zafar N."/>
            <person name="Taujale R."/>
            <person name="Ehrlich K.C."/>
            <person name="Bhatnagar D."/>
            <person name="Cleveland T.E."/>
            <person name="Bennett J.W."/>
            <person name="Nierman W.C."/>
        </authorList>
    </citation>
    <scope>NUCLEOTIDE SEQUENCE [LARGE SCALE GENOMIC DNA]</scope>
    <source>
        <strain evidence="6">ATCC 56775 / NRRL 5862 / SRRC 143 / SU-1</strain>
    </source>
</reference>
<keyword evidence="1" id="KW-0929">Antimicrobial</keyword>
<feature type="chain" id="PRO_5002443814" evidence="4">
    <location>
        <begin position="20"/>
        <end position="173"/>
    </location>
</feature>
<evidence type="ECO:0000256" key="3">
    <source>
        <dbReference type="ARBA" id="ARBA00023200"/>
    </source>
</evidence>
<dbReference type="EMBL" id="JZEE01000188">
    <property type="protein sequence ID" value="KJK67583.1"/>
    <property type="molecule type" value="Genomic_DNA"/>
</dbReference>
<dbReference type="AlphaFoldDB" id="A0A0F0INY0"/>
<dbReference type="Proteomes" id="UP000033540">
    <property type="component" value="Unassembled WGS sequence"/>
</dbReference>
<dbReference type="InterPro" id="IPR023346">
    <property type="entry name" value="Lysozyme-like_dom_sf"/>
</dbReference>
<name>A0A0F0INY0_ASPPU</name>